<name>A0ABR7Z2A4_9PSED</name>
<dbReference type="EMBL" id="JAAOCA010000013">
    <property type="protein sequence ID" value="MBD1599484.1"/>
    <property type="molecule type" value="Genomic_DNA"/>
</dbReference>
<keyword evidence="4" id="KW-1185">Reference proteome</keyword>
<feature type="signal peptide" evidence="2">
    <location>
        <begin position="1"/>
        <end position="31"/>
    </location>
</feature>
<evidence type="ECO:0000256" key="2">
    <source>
        <dbReference type="SAM" id="SignalP"/>
    </source>
</evidence>
<evidence type="ECO:0000313" key="3">
    <source>
        <dbReference type="EMBL" id="MBD1599484.1"/>
    </source>
</evidence>
<dbReference type="Pfam" id="PF13416">
    <property type="entry name" value="SBP_bac_8"/>
    <property type="match status" value="1"/>
</dbReference>
<dbReference type="SUPFAM" id="SSF53850">
    <property type="entry name" value="Periplasmic binding protein-like II"/>
    <property type="match status" value="1"/>
</dbReference>
<evidence type="ECO:0000313" key="4">
    <source>
        <dbReference type="Proteomes" id="UP000805841"/>
    </source>
</evidence>
<protein>
    <submittedName>
        <fullName evidence="3">Extracellular solute-binding protein</fullName>
    </submittedName>
</protein>
<dbReference type="RefSeq" id="WP_190420889.1">
    <property type="nucleotide sequence ID" value="NZ_JAAOCA010000013.1"/>
</dbReference>
<dbReference type="Proteomes" id="UP000805841">
    <property type="component" value="Unassembled WGS sequence"/>
</dbReference>
<keyword evidence="1 2" id="KW-0732">Signal</keyword>
<dbReference type="InterPro" id="IPR006059">
    <property type="entry name" value="SBP"/>
</dbReference>
<proteinExistence type="predicted"/>
<gene>
    <name evidence="3" type="ORF">HAQ05_12320</name>
</gene>
<accession>A0ABR7Z2A4</accession>
<feature type="chain" id="PRO_5047288170" evidence="2">
    <location>
        <begin position="32"/>
        <end position="351"/>
    </location>
</feature>
<comment type="caution">
    <text evidence="3">The sequence shown here is derived from an EMBL/GenBank/DDBJ whole genome shotgun (WGS) entry which is preliminary data.</text>
</comment>
<evidence type="ECO:0000256" key="1">
    <source>
        <dbReference type="ARBA" id="ARBA00022729"/>
    </source>
</evidence>
<dbReference type="Gene3D" id="3.40.190.10">
    <property type="entry name" value="Periplasmic binding protein-like II"/>
    <property type="match status" value="2"/>
</dbReference>
<sequence>MTISLKRFKRIPSLLAWASAFTLLSVSNAHAERQKLVVASFGGKLDEVYKQVFEPFRKAHDVDIEWVPGTAPGNVAKLAATRNSPEFDLILFDDINQGVASSQQLLAPIKDSKAIPWNALTDRAKAAGGDGAAIGAFVTGIYYRADVFKDKGWAPPTSWDDLSRQEFCGHLGLERATQVYTLNAVLMLANAQVSQIDKGIARFTELAKCARVLEPAAAKHEEKILLGELLVGVNSSIRALPLTQRIDGLKFVLPKEGAVVSTTMVSAVRNAPHPALTEDFIAWFVSPEVQDQLMRKLFYSPVNVNVDVPQQLHELGVPDQATLDRQPKIVDTDVVEHRRDWTRKLERSLSQ</sequence>
<organism evidence="3 4">
    <name type="scientific">Pseudomonas typographi</name>
    <dbReference type="NCBI Taxonomy" id="2715964"/>
    <lineage>
        <taxon>Bacteria</taxon>
        <taxon>Pseudomonadati</taxon>
        <taxon>Pseudomonadota</taxon>
        <taxon>Gammaproteobacteria</taxon>
        <taxon>Pseudomonadales</taxon>
        <taxon>Pseudomonadaceae</taxon>
        <taxon>Pseudomonas</taxon>
    </lineage>
</organism>
<dbReference type="PANTHER" id="PTHR30006">
    <property type="entry name" value="THIAMINE-BINDING PERIPLASMIC PROTEIN-RELATED"/>
    <property type="match status" value="1"/>
</dbReference>
<reference evidence="3 4" key="1">
    <citation type="journal article" date="2020" name="Insects">
        <title>Bacteria Belonging to Pseudomonas typographi sp. nov. from the Bark Beetle Ips typographus Have Genomic Potential to Aid in the Host Ecology.</title>
        <authorList>
            <person name="Peral-Aranega E."/>
            <person name="Saati-Santamaria Z."/>
            <person name="Kolarik M."/>
            <person name="Rivas R."/>
            <person name="Garcia-Fraile P."/>
        </authorList>
    </citation>
    <scope>NUCLEOTIDE SEQUENCE [LARGE SCALE GENOMIC DNA]</scope>
    <source>
        <strain evidence="3 4">CA3A</strain>
    </source>
</reference>
<dbReference type="PANTHER" id="PTHR30006:SF2">
    <property type="entry name" value="ABC TRANSPORTER SUBSTRATE-BINDING PROTEIN"/>
    <property type="match status" value="1"/>
</dbReference>